<accession>A0ACC0M4K8</accession>
<reference evidence="1" key="1">
    <citation type="submission" date="2022-02" db="EMBL/GenBank/DDBJ databases">
        <title>Plant Genome Project.</title>
        <authorList>
            <person name="Zhang R.-G."/>
        </authorList>
    </citation>
    <scope>NUCLEOTIDE SEQUENCE</scope>
    <source>
        <strain evidence="1">AT1</strain>
    </source>
</reference>
<proteinExistence type="predicted"/>
<name>A0ACC0M4K8_RHOML</name>
<gene>
    <name evidence="1" type="ORF">RHMOL_Rhmol10G0207300</name>
</gene>
<organism evidence="1 2">
    <name type="scientific">Rhododendron molle</name>
    <name type="common">Chinese azalea</name>
    <name type="synonym">Azalea mollis</name>
    <dbReference type="NCBI Taxonomy" id="49168"/>
    <lineage>
        <taxon>Eukaryota</taxon>
        <taxon>Viridiplantae</taxon>
        <taxon>Streptophyta</taxon>
        <taxon>Embryophyta</taxon>
        <taxon>Tracheophyta</taxon>
        <taxon>Spermatophyta</taxon>
        <taxon>Magnoliopsida</taxon>
        <taxon>eudicotyledons</taxon>
        <taxon>Gunneridae</taxon>
        <taxon>Pentapetalae</taxon>
        <taxon>asterids</taxon>
        <taxon>Ericales</taxon>
        <taxon>Ericaceae</taxon>
        <taxon>Ericoideae</taxon>
        <taxon>Rhodoreae</taxon>
        <taxon>Rhododendron</taxon>
    </lineage>
</organism>
<protein>
    <submittedName>
        <fullName evidence="1">Uncharacterized protein</fullName>
    </submittedName>
</protein>
<dbReference type="EMBL" id="CM046397">
    <property type="protein sequence ID" value="KAI8535865.1"/>
    <property type="molecule type" value="Genomic_DNA"/>
</dbReference>
<comment type="caution">
    <text evidence="1">The sequence shown here is derived from an EMBL/GenBank/DDBJ whole genome shotgun (WGS) entry which is preliminary data.</text>
</comment>
<keyword evidence="2" id="KW-1185">Reference proteome</keyword>
<evidence type="ECO:0000313" key="1">
    <source>
        <dbReference type="EMBL" id="KAI8535865.1"/>
    </source>
</evidence>
<evidence type="ECO:0000313" key="2">
    <source>
        <dbReference type="Proteomes" id="UP001062846"/>
    </source>
</evidence>
<dbReference type="Proteomes" id="UP001062846">
    <property type="component" value="Chromosome 10"/>
</dbReference>
<sequence>MVQTEKRVGSKETFTLFVDNILENKDRSWLQRTFNKFGVVRDTIILRKRSNCTGNKFGFVRYECRVAAGMVAARMNGAWVENMKTFC</sequence>